<dbReference type="Proteomes" id="UP000472372">
    <property type="component" value="Chromosome 7"/>
</dbReference>
<dbReference type="AlphaFoldDB" id="A0A6S6W963"/>
<gene>
    <name evidence="1" type="ORF">PTTW11_08073</name>
</gene>
<dbReference type="EMBL" id="HG992983">
    <property type="protein sequence ID" value="CAE7195077.1"/>
    <property type="molecule type" value="Genomic_DNA"/>
</dbReference>
<evidence type="ECO:0000313" key="2">
    <source>
        <dbReference type="Proteomes" id="UP000472372"/>
    </source>
</evidence>
<accession>A0A6S6W963</accession>
<evidence type="ECO:0000313" key="1">
    <source>
        <dbReference type="EMBL" id="CAE7195077.1"/>
    </source>
</evidence>
<protein>
    <submittedName>
        <fullName evidence="1">Uncharacterized protein</fullName>
    </submittedName>
</protein>
<sequence length="266" mass="30298">MEDSPLSITASITGILTFIAAILAAIYVRYATLRNGEAERYRILTSVTSTLEGFRGYGEYVVIQAGDDTDMVWLKKLNASLIATQCVIASYCSMETTGASRIPMSLGLVGITDTAWAEAMQEIRIINENYSRERSWISKAILSLKQRYDRGDMTWRSLMLLLLPMSLLSTPELMRWYQVRERVLEKIREQEILRSRITSHQIHMTYGLVRRQEEIARRILEETLESRTISLESTARIMENVSGLCELLRCKDQIELSSTQDIAPSA</sequence>
<organism evidence="1 2">
    <name type="scientific">Pyrenophora teres f. teres</name>
    <dbReference type="NCBI Taxonomy" id="97479"/>
    <lineage>
        <taxon>Eukaryota</taxon>
        <taxon>Fungi</taxon>
        <taxon>Dikarya</taxon>
        <taxon>Ascomycota</taxon>
        <taxon>Pezizomycotina</taxon>
        <taxon>Dothideomycetes</taxon>
        <taxon>Pleosporomycetidae</taxon>
        <taxon>Pleosporales</taxon>
        <taxon>Pleosporineae</taxon>
        <taxon>Pleosporaceae</taxon>
        <taxon>Pyrenophora</taxon>
    </lineage>
</organism>
<proteinExistence type="predicted"/>
<reference evidence="1" key="1">
    <citation type="submission" date="2021-02" db="EMBL/GenBank/DDBJ databases">
        <authorList>
            <person name="Syme A R."/>
            <person name="Syme A R."/>
            <person name="Moolhuijzen P."/>
        </authorList>
    </citation>
    <scope>NUCLEOTIDE SEQUENCE</scope>
    <source>
        <strain evidence="1">W1-1</strain>
    </source>
</reference>
<name>A0A6S6W963_9PLEO</name>